<evidence type="ECO:0000313" key="4">
    <source>
        <dbReference type="Proteomes" id="UP000249166"/>
    </source>
</evidence>
<feature type="transmembrane region" description="Helical" evidence="2">
    <location>
        <begin position="213"/>
        <end position="233"/>
    </location>
</feature>
<feature type="region of interest" description="Disordered" evidence="1">
    <location>
        <begin position="1"/>
        <end position="36"/>
    </location>
</feature>
<proteinExistence type="predicted"/>
<name>A0A328HKN5_ARTGO</name>
<sequence length="871" mass="90472">MSAKHSGPSGVDGPPVSRTPPPAPSPGLTAAGESPARGARAAAVISPDANGEVPVRAEGIQLIGEAKGSGYREAPSLVRRADGQTIQLTRLLFHVLEAIDGVRGMDGIAEVASTQSGRLITGDNVRTLIEGQLLPLGLLQLADGSQPEVRRSNPLLGMRFRYTVTDPERTRKLTAPFAVLFNPLIVAVVAAGFLASCWWVLMVKGLASATHDAFANPWLLLLIFAVTVLSAGFHEFGHAAAARRGGATPGAMGAGLYLVWPAFYTDVTDSYRLGRGGRLRTDMGGLYFNAIVAIATMGVWWATGFDALLLVVLTQILQMVRQLLPLVRFDGYHILADATGVPDLFQRIRPTLLGLLPWRWGKPEPEAQALKPWARAVITVWVLVTVPLLLLSLVLMVVSFPRLLGTAWASLQHQQALLSGSLASGNFADGAVRVLAIAAVALPVVGLVYMLLRLARQLLTGLWTKTRGRPLQRATALAAVGAVAAGLAWAWWPLPDTYRPVQPYERGTLADATAAVYPVLAGSDGTLHEGRTGQTVALWPDGTKLPTREQPQLSLVLVPRQGAAPASAPGQTDPGKDQSQPPPDTDQSPGTATGDATPPSWVFPFDKPPAPEKDGNQALAVNTANGSVSYDVAFALVWADDGPVDTRNEAYAFASCTDCAAVAVGFQVVLIVGQADVVVPENLSAAANYNCVRCLTYALASQLVLTLDGPLSTDGMARLDALWQEIAEFGRTLQGVPLSEIEGRLSAYKEQLMEIIRTDPSAKPQTGTAPSQGSSPSPGASGGSAPGPGSQPGTPDQTASSGVQSPSVQSPGAQSSGAPPPGPTADPAVPAPGTGTTPVPAPAPTGGALDPAATAPASAAPASPTQDTAGP</sequence>
<evidence type="ECO:0008006" key="5">
    <source>
        <dbReference type="Google" id="ProtNLM"/>
    </source>
</evidence>
<keyword evidence="2" id="KW-0812">Transmembrane</keyword>
<organism evidence="3 4">
    <name type="scientific">Arthrobacter globiformis</name>
    <dbReference type="NCBI Taxonomy" id="1665"/>
    <lineage>
        <taxon>Bacteria</taxon>
        <taxon>Bacillati</taxon>
        <taxon>Actinomycetota</taxon>
        <taxon>Actinomycetes</taxon>
        <taxon>Micrococcales</taxon>
        <taxon>Micrococcaceae</taxon>
        <taxon>Arthrobacter</taxon>
    </lineage>
</organism>
<dbReference type="EMBL" id="QLNP01000038">
    <property type="protein sequence ID" value="RAM38744.1"/>
    <property type="molecule type" value="Genomic_DNA"/>
</dbReference>
<feature type="transmembrane region" description="Helical" evidence="2">
    <location>
        <begin position="284"/>
        <end position="313"/>
    </location>
</feature>
<feature type="region of interest" description="Disordered" evidence="1">
    <location>
        <begin position="561"/>
        <end position="617"/>
    </location>
</feature>
<feature type="region of interest" description="Disordered" evidence="1">
    <location>
        <begin position="759"/>
        <end position="871"/>
    </location>
</feature>
<feature type="transmembrane region" description="Helical" evidence="2">
    <location>
        <begin position="431"/>
        <end position="452"/>
    </location>
</feature>
<evidence type="ECO:0000256" key="1">
    <source>
        <dbReference type="SAM" id="MobiDB-lite"/>
    </source>
</evidence>
<evidence type="ECO:0000313" key="3">
    <source>
        <dbReference type="EMBL" id="RAM38744.1"/>
    </source>
</evidence>
<dbReference type="PANTHER" id="PTHR24216:SF65">
    <property type="entry name" value="PAXILLIN-LIKE PROTEIN 1"/>
    <property type="match status" value="1"/>
</dbReference>
<feature type="transmembrane region" description="Helical" evidence="2">
    <location>
        <begin position="179"/>
        <end position="201"/>
    </location>
</feature>
<dbReference type="PANTHER" id="PTHR24216">
    <property type="entry name" value="PAXILLIN-RELATED"/>
    <property type="match status" value="1"/>
</dbReference>
<feature type="transmembrane region" description="Helical" evidence="2">
    <location>
        <begin position="473"/>
        <end position="492"/>
    </location>
</feature>
<accession>A0A328HKN5</accession>
<evidence type="ECO:0000256" key="2">
    <source>
        <dbReference type="SAM" id="Phobius"/>
    </source>
</evidence>
<dbReference type="AlphaFoldDB" id="A0A328HKN5"/>
<dbReference type="Proteomes" id="UP000249166">
    <property type="component" value="Unassembled WGS sequence"/>
</dbReference>
<keyword evidence="2" id="KW-1133">Transmembrane helix</keyword>
<feature type="transmembrane region" description="Helical" evidence="2">
    <location>
        <begin position="378"/>
        <end position="400"/>
    </location>
</feature>
<dbReference type="RefSeq" id="WP_111902528.1">
    <property type="nucleotide sequence ID" value="NZ_QLNP01000038.1"/>
</dbReference>
<comment type="caution">
    <text evidence="3">The sequence shown here is derived from an EMBL/GenBank/DDBJ whole genome shotgun (WGS) entry which is preliminary data.</text>
</comment>
<feature type="compositionally biased region" description="Low complexity" evidence="1">
    <location>
        <begin position="787"/>
        <end position="812"/>
    </location>
</feature>
<protein>
    <recommendedName>
        <fullName evidence="5">Peptide zinc metalloprotease protein</fullName>
    </recommendedName>
</protein>
<keyword evidence="2" id="KW-0472">Membrane</keyword>
<reference evidence="3 4" key="1">
    <citation type="submission" date="2018-04" db="EMBL/GenBank/DDBJ databases">
        <title>Bacteria isolated from cave deposits of Manipur.</title>
        <authorList>
            <person name="Sahoo D."/>
            <person name="Sarangthem I."/>
            <person name="Nandeibam J."/>
        </authorList>
    </citation>
    <scope>NUCLEOTIDE SEQUENCE [LARGE SCALE GENOMIC DNA]</scope>
    <source>
        <strain evidence="4">mrc11</strain>
    </source>
</reference>
<feature type="transmembrane region" description="Helical" evidence="2">
    <location>
        <begin position="245"/>
        <end position="264"/>
    </location>
</feature>
<feature type="compositionally biased region" description="Low complexity" evidence="1">
    <location>
        <begin position="766"/>
        <end position="779"/>
    </location>
</feature>
<gene>
    <name evidence="3" type="ORF">DBZ45_03235</name>
</gene>
<feature type="compositionally biased region" description="Low complexity" evidence="1">
    <location>
        <begin position="825"/>
        <end position="871"/>
    </location>
</feature>
<dbReference type="OrthoDB" id="4640801at2"/>